<evidence type="ECO:0000256" key="1">
    <source>
        <dbReference type="ARBA" id="ARBA00004370"/>
    </source>
</evidence>
<reference evidence="7 8" key="1">
    <citation type="journal article" date="2023" name="Sci. Data">
        <title>Genome assembly of the Korean intertidal mud-creeper Batillaria attramentaria.</title>
        <authorList>
            <person name="Patra A.K."/>
            <person name="Ho P.T."/>
            <person name="Jun S."/>
            <person name="Lee S.J."/>
            <person name="Kim Y."/>
            <person name="Won Y.J."/>
        </authorList>
    </citation>
    <scope>NUCLEOTIDE SEQUENCE [LARGE SCALE GENOMIC DNA]</scope>
    <source>
        <strain evidence="7">Wonlab-2016</strain>
    </source>
</reference>
<feature type="transmembrane region" description="Helical" evidence="5">
    <location>
        <begin position="51"/>
        <end position="74"/>
    </location>
</feature>
<evidence type="ECO:0000256" key="2">
    <source>
        <dbReference type="ARBA" id="ARBA00022692"/>
    </source>
</evidence>
<comment type="caution">
    <text evidence="7">The sequence shown here is derived from an EMBL/GenBank/DDBJ whole genome shotgun (WGS) entry which is preliminary data.</text>
</comment>
<feature type="transmembrane region" description="Helical" evidence="5">
    <location>
        <begin position="325"/>
        <end position="347"/>
    </location>
</feature>
<evidence type="ECO:0000256" key="5">
    <source>
        <dbReference type="SAM" id="Phobius"/>
    </source>
</evidence>
<protein>
    <recommendedName>
        <fullName evidence="6">G-protein coupled receptors family 1 profile domain-containing protein</fullName>
    </recommendedName>
</protein>
<gene>
    <name evidence="7" type="ORF">BaRGS_00007241</name>
</gene>
<dbReference type="PANTHER" id="PTHR46641:SF2">
    <property type="entry name" value="FMRFAMIDE RECEPTOR"/>
    <property type="match status" value="1"/>
</dbReference>
<dbReference type="InterPro" id="IPR017452">
    <property type="entry name" value="GPCR_Rhodpsn_7TM"/>
</dbReference>
<comment type="subcellular location">
    <subcellularLocation>
        <location evidence="1">Membrane</location>
    </subcellularLocation>
</comment>
<dbReference type="Proteomes" id="UP001519460">
    <property type="component" value="Unassembled WGS sequence"/>
</dbReference>
<keyword evidence="2 5" id="KW-0812">Transmembrane</keyword>
<dbReference type="PROSITE" id="PS50262">
    <property type="entry name" value="G_PROTEIN_RECEP_F1_2"/>
    <property type="match status" value="1"/>
</dbReference>
<dbReference type="PRINTS" id="PR00237">
    <property type="entry name" value="GPCRRHODOPSN"/>
</dbReference>
<feature type="transmembrane region" description="Helical" evidence="5">
    <location>
        <begin position="173"/>
        <end position="193"/>
    </location>
</feature>
<feature type="transmembrane region" description="Helical" evidence="5">
    <location>
        <begin position="127"/>
        <end position="152"/>
    </location>
</feature>
<dbReference type="SUPFAM" id="SSF81321">
    <property type="entry name" value="Family A G protein-coupled receptor-like"/>
    <property type="match status" value="1"/>
</dbReference>
<evidence type="ECO:0000313" key="7">
    <source>
        <dbReference type="EMBL" id="KAK7501437.1"/>
    </source>
</evidence>
<keyword evidence="8" id="KW-1185">Reference proteome</keyword>
<dbReference type="Gene3D" id="1.20.1070.10">
    <property type="entry name" value="Rhodopsin 7-helix transmembrane proteins"/>
    <property type="match status" value="1"/>
</dbReference>
<organism evidence="7 8">
    <name type="scientific">Batillaria attramentaria</name>
    <dbReference type="NCBI Taxonomy" id="370345"/>
    <lineage>
        <taxon>Eukaryota</taxon>
        <taxon>Metazoa</taxon>
        <taxon>Spiralia</taxon>
        <taxon>Lophotrochozoa</taxon>
        <taxon>Mollusca</taxon>
        <taxon>Gastropoda</taxon>
        <taxon>Caenogastropoda</taxon>
        <taxon>Sorbeoconcha</taxon>
        <taxon>Cerithioidea</taxon>
        <taxon>Batillariidae</taxon>
        <taxon>Batillaria</taxon>
    </lineage>
</organism>
<dbReference type="GO" id="GO:0016020">
    <property type="term" value="C:membrane"/>
    <property type="evidence" value="ECO:0007669"/>
    <property type="project" value="UniProtKB-SubCell"/>
</dbReference>
<dbReference type="InterPro" id="IPR000276">
    <property type="entry name" value="GPCR_Rhodpsn"/>
</dbReference>
<accession>A0ABD0LPQ7</accession>
<dbReference type="PANTHER" id="PTHR46641">
    <property type="entry name" value="FMRFAMIDE RECEPTOR-RELATED"/>
    <property type="match status" value="1"/>
</dbReference>
<keyword evidence="4 5" id="KW-0472">Membrane</keyword>
<evidence type="ECO:0000313" key="8">
    <source>
        <dbReference type="Proteomes" id="UP001519460"/>
    </source>
</evidence>
<keyword evidence="3 5" id="KW-1133">Transmembrane helix</keyword>
<feature type="transmembrane region" description="Helical" evidence="5">
    <location>
        <begin position="86"/>
        <end position="107"/>
    </location>
</feature>
<dbReference type="Pfam" id="PF00001">
    <property type="entry name" value="7tm_1"/>
    <property type="match status" value="1"/>
</dbReference>
<name>A0ABD0LPQ7_9CAEN</name>
<feature type="transmembrane region" description="Helical" evidence="5">
    <location>
        <begin position="285"/>
        <end position="305"/>
    </location>
</feature>
<sequence>MTTVSTISSGNSSSNQTVPEGCIVLQFAEFVPWDNPDNVLDYDTVFAFEQVLHGVCLPVLCLVSVVTNPLNMAVAYKHGLKERINLCIFALALLDMSYFIFMYSLYADKLYRMIKGATGRYGEASKFFVGNGLIGVIGIKWAVDFVTTVTACERCLCVVSPLRYKTALKTKTLAAIILVVCLIVTAGFFPVGLRWGIACIYDIATNTTSTTVYPSRFYINNRRLIDLLDGLVYGFVLPVISVTTVSAATTITLIKLSKMAAWRGQSASTTTASVSPRMMSLTRMLVGTSILFVVCSVPLLVRRFLQLLDADVSLGGRYRNLHDLLTYVELLFSYINSSGNFFVYVALGSRFRETLREMFKCDFWSDKQKQPIPR</sequence>
<dbReference type="InterPro" id="IPR052954">
    <property type="entry name" value="GPCR-Ligand_Int"/>
</dbReference>
<feature type="transmembrane region" description="Helical" evidence="5">
    <location>
        <begin position="231"/>
        <end position="254"/>
    </location>
</feature>
<dbReference type="AlphaFoldDB" id="A0ABD0LPQ7"/>
<proteinExistence type="predicted"/>
<evidence type="ECO:0000256" key="3">
    <source>
        <dbReference type="ARBA" id="ARBA00022989"/>
    </source>
</evidence>
<dbReference type="EMBL" id="JACVVK020000031">
    <property type="protein sequence ID" value="KAK7501437.1"/>
    <property type="molecule type" value="Genomic_DNA"/>
</dbReference>
<feature type="domain" description="G-protein coupled receptors family 1 profile" evidence="6">
    <location>
        <begin position="67"/>
        <end position="344"/>
    </location>
</feature>
<evidence type="ECO:0000259" key="6">
    <source>
        <dbReference type="PROSITE" id="PS50262"/>
    </source>
</evidence>
<evidence type="ECO:0000256" key="4">
    <source>
        <dbReference type="ARBA" id="ARBA00023136"/>
    </source>
</evidence>